<comment type="caution">
    <text evidence="2">The sequence shown here is derived from an EMBL/GenBank/DDBJ whole genome shotgun (WGS) entry which is preliminary data.</text>
</comment>
<dbReference type="AlphaFoldDB" id="C6PQ10"/>
<accession>C6PQ10</accession>
<dbReference type="EMBL" id="ACVI01000010">
    <property type="protein sequence ID" value="EET88677.1"/>
    <property type="molecule type" value="Genomic_DNA"/>
</dbReference>
<dbReference type="eggNOG" id="COG1541">
    <property type="taxonomic scope" value="Bacteria"/>
</dbReference>
<dbReference type="GO" id="GO:0003995">
    <property type="term" value="F:acyl-CoA dehydrogenase activity"/>
    <property type="evidence" value="ECO:0007669"/>
    <property type="project" value="InterPro"/>
</dbReference>
<organism evidence="2 3">
    <name type="scientific">Clostridium carboxidivorans P7</name>
    <dbReference type="NCBI Taxonomy" id="536227"/>
    <lineage>
        <taxon>Bacteria</taxon>
        <taxon>Bacillati</taxon>
        <taxon>Bacillota</taxon>
        <taxon>Clostridia</taxon>
        <taxon>Eubacteriales</taxon>
        <taxon>Clostridiaceae</taxon>
        <taxon>Clostridium</taxon>
    </lineage>
</organism>
<name>C6PQ10_9CLOT</name>
<keyword evidence="1" id="KW-0521">NADP</keyword>
<sequence length="89" mass="10145">VLEEPIGGRCLFVKEINNMFEVKDLITRRVQTIGIACKDKNKTLEFADSVTALGVDRVVDVGLMNIYDYPWDGCFMTNELVRWCSVNIN</sequence>
<dbReference type="InterPro" id="IPR008670">
    <property type="entry name" value="CoA_reduct_LuxC"/>
</dbReference>
<proteinExistence type="predicted"/>
<dbReference type="RefSeq" id="WP_007059817.1">
    <property type="nucleotide sequence ID" value="NZ_ACVI01000010.1"/>
</dbReference>
<dbReference type="Pfam" id="PF05893">
    <property type="entry name" value="LuxC"/>
    <property type="match status" value="1"/>
</dbReference>
<evidence type="ECO:0000313" key="2">
    <source>
        <dbReference type="EMBL" id="EET88677.1"/>
    </source>
</evidence>
<evidence type="ECO:0000256" key="1">
    <source>
        <dbReference type="ARBA" id="ARBA00022857"/>
    </source>
</evidence>
<protein>
    <submittedName>
        <fullName evidence="2">Acyl-CoA reductase-related protein</fullName>
    </submittedName>
</protein>
<keyword evidence="3" id="KW-1185">Reference proteome</keyword>
<feature type="non-terminal residue" evidence="2">
    <location>
        <position position="1"/>
    </location>
</feature>
<reference evidence="2 3" key="1">
    <citation type="submission" date="2009-06" db="EMBL/GenBank/DDBJ databases">
        <title>The draft genome of Clostridium carboxidivorans P7.</title>
        <authorList>
            <consortium name="US DOE Joint Genome Institute (JGI-PGF)"/>
            <person name="Lucas S."/>
            <person name="Copeland A."/>
            <person name="Lapidus A."/>
            <person name="Glavina del Rio T."/>
            <person name="Tice H."/>
            <person name="Bruce D."/>
            <person name="Goodwin L."/>
            <person name="Pitluck S."/>
            <person name="Larimer F."/>
            <person name="Land M.L."/>
            <person name="Hauser L."/>
            <person name="Hemme C.L."/>
        </authorList>
    </citation>
    <scope>NUCLEOTIDE SEQUENCE [LARGE SCALE GENOMIC DNA]</scope>
    <source>
        <strain evidence="2 3">P7</strain>
    </source>
</reference>
<dbReference type="Proteomes" id="UP000004198">
    <property type="component" value="Unassembled WGS sequence"/>
</dbReference>
<evidence type="ECO:0000313" key="3">
    <source>
        <dbReference type="Proteomes" id="UP000004198"/>
    </source>
</evidence>
<gene>
    <name evidence="2" type="ORF">CcarbDRAFT_0932</name>
</gene>
<dbReference type="GO" id="GO:0008218">
    <property type="term" value="P:bioluminescence"/>
    <property type="evidence" value="ECO:0007669"/>
    <property type="project" value="InterPro"/>
</dbReference>